<dbReference type="Pfam" id="PF00106">
    <property type="entry name" value="adh_short"/>
    <property type="match status" value="1"/>
</dbReference>
<name>A0A0D1ZXB5_9PEZI</name>
<dbReference type="PANTHER" id="PTHR43976:SF16">
    <property type="entry name" value="SHORT-CHAIN DEHYDROGENASE_REDUCTASE FAMILY PROTEIN"/>
    <property type="match status" value="1"/>
</dbReference>
<dbReference type="InterPro" id="IPR036291">
    <property type="entry name" value="NAD(P)-bd_dom_sf"/>
</dbReference>
<dbReference type="HOGENOM" id="CLU_010194_2_9_1"/>
<dbReference type="InterPro" id="IPR051911">
    <property type="entry name" value="SDR_oxidoreductase"/>
</dbReference>
<keyword evidence="4" id="KW-1185">Reference proteome</keyword>
<comment type="similarity">
    <text evidence="1">Belongs to the short-chain dehydrogenases/reductases (SDR) family.</text>
</comment>
<dbReference type="SUPFAM" id="SSF51735">
    <property type="entry name" value="NAD(P)-binding Rossmann-fold domains"/>
    <property type="match status" value="1"/>
</dbReference>
<accession>A0A0D1ZXB5</accession>
<dbReference type="VEuPathDB" id="FungiDB:PV09_09191"/>
<dbReference type="EMBL" id="KN847585">
    <property type="protein sequence ID" value="KIV99087.1"/>
    <property type="molecule type" value="Genomic_DNA"/>
</dbReference>
<dbReference type="PANTHER" id="PTHR43976">
    <property type="entry name" value="SHORT CHAIN DEHYDROGENASE"/>
    <property type="match status" value="1"/>
</dbReference>
<dbReference type="PRINTS" id="PR00081">
    <property type="entry name" value="GDHRDH"/>
</dbReference>
<dbReference type="AlphaFoldDB" id="A0A0D1ZXB5"/>
<dbReference type="InterPro" id="IPR002347">
    <property type="entry name" value="SDR_fam"/>
</dbReference>
<evidence type="ECO:0000313" key="4">
    <source>
        <dbReference type="Proteomes" id="UP000053259"/>
    </source>
</evidence>
<dbReference type="GeneID" id="27317164"/>
<evidence type="ECO:0000256" key="1">
    <source>
        <dbReference type="ARBA" id="ARBA00006484"/>
    </source>
</evidence>
<dbReference type="STRING" id="253628.A0A0D1ZXB5"/>
<dbReference type="Proteomes" id="UP000053259">
    <property type="component" value="Unassembled WGS sequence"/>
</dbReference>
<dbReference type="OrthoDB" id="1274115at2759"/>
<gene>
    <name evidence="3" type="ORF">PV09_09191</name>
</gene>
<dbReference type="InParanoid" id="A0A0D1ZXB5"/>
<keyword evidence="2" id="KW-0560">Oxidoreductase</keyword>
<dbReference type="RefSeq" id="XP_016208957.1">
    <property type="nucleotide sequence ID" value="XM_016363199.1"/>
</dbReference>
<protein>
    <submittedName>
        <fullName evidence="3">Uncharacterized protein</fullName>
    </submittedName>
</protein>
<dbReference type="Gene3D" id="3.40.50.720">
    <property type="entry name" value="NAD(P)-binding Rossmann-like Domain"/>
    <property type="match status" value="1"/>
</dbReference>
<dbReference type="CDD" id="cd05374">
    <property type="entry name" value="17beta-HSD-like_SDR_c"/>
    <property type="match status" value="1"/>
</dbReference>
<sequence length="282" mass="30542">MSSPVWLITATSGGFGRQIALEVLRRNHQVIATARDVSKVEDLKSAGADTASLDVTDKLENIQRTVSEAVSKFGRIDYLVNIAGYILEGAAEEASPEETLQLFNTNFFGTLNVTRAVLPYMRAQRSGTIALFGSLASWRSGPAYSLYSATKWACSGIAEGLRAETAPFGITVTVIEPGVFRTGFLDPGAKLKTRSQLKDYDETAVGQVRQALNKPNKHQPGDVVKGSLVIVDILTRSGVAAGREVPERIVLGSDCEQAIRKKCTDTLALLDEWKDIFTSTDN</sequence>
<proteinExistence type="inferred from homology"/>
<dbReference type="GO" id="GO:0016491">
    <property type="term" value="F:oxidoreductase activity"/>
    <property type="evidence" value="ECO:0007669"/>
    <property type="project" value="UniProtKB-KW"/>
</dbReference>
<organism evidence="3 4">
    <name type="scientific">Verruconis gallopava</name>
    <dbReference type="NCBI Taxonomy" id="253628"/>
    <lineage>
        <taxon>Eukaryota</taxon>
        <taxon>Fungi</taxon>
        <taxon>Dikarya</taxon>
        <taxon>Ascomycota</taxon>
        <taxon>Pezizomycotina</taxon>
        <taxon>Dothideomycetes</taxon>
        <taxon>Pleosporomycetidae</taxon>
        <taxon>Venturiales</taxon>
        <taxon>Sympoventuriaceae</taxon>
        <taxon>Verruconis</taxon>
    </lineage>
</organism>
<evidence type="ECO:0000313" key="3">
    <source>
        <dbReference type="EMBL" id="KIV99087.1"/>
    </source>
</evidence>
<evidence type="ECO:0000256" key="2">
    <source>
        <dbReference type="ARBA" id="ARBA00023002"/>
    </source>
</evidence>
<reference evidence="3 4" key="1">
    <citation type="submission" date="2015-01" db="EMBL/GenBank/DDBJ databases">
        <title>The Genome Sequence of Ochroconis gallopava CBS43764.</title>
        <authorList>
            <consortium name="The Broad Institute Genomics Platform"/>
            <person name="Cuomo C."/>
            <person name="de Hoog S."/>
            <person name="Gorbushina A."/>
            <person name="Stielow B."/>
            <person name="Teixiera M."/>
            <person name="Abouelleil A."/>
            <person name="Chapman S.B."/>
            <person name="Priest M."/>
            <person name="Young S.K."/>
            <person name="Wortman J."/>
            <person name="Nusbaum C."/>
            <person name="Birren B."/>
        </authorList>
    </citation>
    <scope>NUCLEOTIDE SEQUENCE [LARGE SCALE GENOMIC DNA]</scope>
    <source>
        <strain evidence="3 4">CBS 43764</strain>
    </source>
</reference>